<dbReference type="Pfam" id="PF03702">
    <property type="entry name" value="AnmK"/>
    <property type="match status" value="1"/>
</dbReference>
<keyword evidence="1" id="KW-0418">Kinase</keyword>
<dbReference type="InterPro" id="IPR005338">
    <property type="entry name" value="Anhydro_N_Ac-Mur_kinase"/>
</dbReference>
<dbReference type="GO" id="GO:0009254">
    <property type="term" value="P:peptidoglycan turnover"/>
    <property type="evidence" value="ECO:0007669"/>
    <property type="project" value="InterPro"/>
</dbReference>
<dbReference type="GO" id="GO:0016773">
    <property type="term" value="F:phosphotransferase activity, alcohol group as acceptor"/>
    <property type="evidence" value="ECO:0007669"/>
    <property type="project" value="InterPro"/>
</dbReference>
<dbReference type="InterPro" id="IPR043129">
    <property type="entry name" value="ATPase_NBD"/>
</dbReference>
<dbReference type="OrthoDB" id="9763949at2"/>
<dbReference type="NCBIfam" id="NF007144">
    <property type="entry name" value="PRK09585.2-3"/>
    <property type="match status" value="1"/>
</dbReference>
<sequence length="350" mass="38447">MKKSITALGLMSGTSLDGIDLALCSFDNNESGWSFRVEASETVPYSAKWKRKLREAENSSAQDILLLHNEYARYTGEVINRFLDGKTKPELIASHGHTIFHQPEKHFTFQLGNGTVIAAETGIKTIADFRNMDVALGGQGAPLVPMGDRLLFAEYDYCLNLGGFSNISYEEGGQRIAFDIGPANIVLNFLSQQVGKEYDRNSLIAQSGKVNIALLNELNKLAFYREKPPKSLGKEWLDSELIPMLKKSSLTLPDQMRTLYEHIAIQIGEVIRNSGTMLVTGGGAHNPLLMERITACSKAEVIIPQNEIIDFKEALIFAFLGVLANEHQINCLAAVTGASRDNTGGTIHLS</sequence>
<dbReference type="Gene3D" id="3.30.420.40">
    <property type="match status" value="2"/>
</dbReference>
<dbReference type="SUPFAM" id="SSF53067">
    <property type="entry name" value="Actin-like ATPase domain"/>
    <property type="match status" value="1"/>
</dbReference>
<dbReference type="GO" id="GO:0016301">
    <property type="term" value="F:kinase activity"/>
    <property type="evidence" value="ECO:0007669"/>
    <property type="project" value="UniProtKB-KW"/>
</dbReference>
<dbReference type="GO" id="GO:0006040">
    <property type="term" value="P:amino sugar metabolic process"/>
    <property type="evidence" value="ECO:0007669"/>
    <property type="project" value="InterPro"/>
</dbReference>
<gene>
    <name evidence="1" type="ORF">PbJCM13498_29370</name>
</gene>
<dbReference type="PANTHER" id="PTHR30605">
    <property type="entry name" value="ANHYDRO-N-ACETYLMURAMIC ACID KINASE"/>
    <property type="match status" value="1"/>
</dbReference>
<dbReference type="RefSeq" id="WP_025863940.1">
    <property type="nucleotide sequence ID" value="NZ_BLAX01000001.1"/>
</dbReference>
<dbReference type="EMBL" id="BLAX01000001">
    <property type="protein sequence ID" value="GET34074.1"/>
    <property type="molecule type" value="Genomic_DNA"/>
</dbReference>
<dbReference type="GO" id="GO:0005524">
    <property type="term" value="F:ATP binding"/>
    <property type="evidence" value="ECO:0007669"/>
    <property type="project" value="InterPro"/>
</dbReference>
<accession>A0A5M4B1X8</accession>
<keyword evidence="2" id="KW-1185">Reference proteome</keyword>
<dbReference type="AlphaFoldDB" id="A0A5M4B1X8"/>
<reference evidence="1 2" key="1">
    <citation type="submission" date="2019-10" db="EMBL/GenBank/DDBJ databases">
        <title>Prolixibacter strains distinguished by the presence of nitrate reductase genes were adept at nitrate-dependent anaerobic corrosion of metallic iron and carbon steel.</title>
        <authorList>
            <person name="Iino T."/>
            <person name="Shono N."/>
            <person name="Ito K."/>
            <person name="Nakamura R."/>
            <person name="Sueoka K."/>
            <person name="Harayama S."/>
            <person name="Ohkuma M."/>
        </authorList>
    </citation>
    <scope>NUCLEOTIDE SEQUENCE [LARGE SCALE GENOMIC DNA]</scope>
    <source>
        <strain evidence="1 2">JCM 13498</strain>
    </source>
</reference>
<name>A0A5M4B1X8_9BACT</name>
<protein>
    <submittedName>
        <fullName evidence="1">Anhydro-N-acetylmuramic acid kinase</fullName>
    </submittedName>
</protein>
<organism evidence="1 2">
    <name type="scientific">Prolixibacter bellariivorans</name>
    <dbReference type="NCBI Taxonomy" id="314319"/>
    <lineage>
        <taxon>Bacteria</taxon>
        <taxon>Pseudomonadati</taxon>
        <taxon>Bacteroidota</taxon>
        <taxon>Bacteroidia</taxon>
        <taxon>Marinilabiliales</taxon>
        <taxon>Prolixibacteraceae</taxon>
        <taxon>Prolixibacter</taxon>
    </lineage>
</organism>
<comment type="caution">
    <text evidence="1">The sequence shown here is derived from an EMBL/GenBank/DDBJ whole genome shotgun (WGS) entry which is preliminary data.</text>
</comment>
<dbReference type="Proteomes" id="UP000391834">
    <property type="component" value="Unassembled WGS sequence"/>
</dbReference>
<keyword evidence="1" id="KW-0808">Transferase</keyword>
<dbReference type="PANTHER" id="PTHR30605:SF0">
    <property type="entry name" value="ANHYDRO-N-ACETYLMURAMIC ACID KINASE"/>
    <property type="match status" value="1"/>
</dbReference>
<proteinExistence type="predicted"/>
<evidence type="ECO:0000313" key="1">
    <source>
        <dbReference type="EMBL" id="GET34074.1"/>
    </source>
</evidence>
<evidence type="ECO:0000313" key="2">
    <source>
        <dbReference type="Proteomes" id="UP000391834"/>
    </source>
</evidence>